<gene>
    <name evidence="1" type="ORF">lb338_phage_92</name>
</gene>
<dbReference type="OrthoDB" id="24132at10239"/>
<sequence length="383" mass="44074">MTRKLTDEEFKAKVYSLVGDEYDVVSPYLGKNKPVTMLHKVCNKTFVVNPASFYKGARCKNCSAYYKTTDDFKKEVKDLVGNEYTVLGKYVSSHQKISVKHNKCGNIFDVQPPQFISGSRCPKCARINHRLTPESFQKWFDDETKGEYTLLTPYVKSSIKVKVRHNTCGYEYEVTPNNFKRGKRCPYCDNERKHKTNATFAKQVNDLSNGKLELASKYTGVNDFVLIKCLKHNISFSMTPTGFIRSETERCPICKAETSSYAYTLSSPVLYLYSFLIKKGVTVQMERAFPDVKNIQVLPYDFFLPEYNLLIEYDGREHFESSSRFGGKKRFDLTRSNDTIKNLSAKVLGMHLIRIPYTELNFVKVIDDYINGTLPKDCPYIIC</sequence>
<reference evidence="1 2" key="1">
    <citation type="journal article" date="2009" name="Gene">
        <title>Genome of a virulent bacteriophage Lb338-1 that lyses the probiotic Lactobacillus paracasei cheese strain.</title>
        <authorList>
            <person name="Alemayehu D."/>
            <person name="Ross R.P."/>
            <person name="O'Sullivan O."/>
            <person name="Coffey A."/>
            <person name="Stanton C."/>
            <person name="Fitzgerald G.F."/>
            <person name="McAuliffe O."/>
        </authorList>
    </citation>
    <scope>NUCLEOTIDE SEQUENCE [LARGE SCALE GENOMIC DNA]</scope>
    <source>
        <strain evidence="1">Lb338-1</strain>
    </source>
</reference>
<dbReference type="Proteomes" id="UP000001878">
    <property type="component" value="Segment"/>
</dbReference>
<name>C1KFK2_9CAUD</name>
<protein>
    <recommendedName>
        <fullName evidence="3">Restriction endonuclease</fullName>
    </recommendedName>
</protein>
<dbReference type="EMBL" id="FJ822135">
    <property type="protein sequence ID" value="ACO37013.1"/>
    <property type="molecule type" value="Genomic_DNA"/>
</dbReference>
<dbReference type="RefSeq" id="YP_002790771.1">
    <property type="nucleotide sequence ID" value="NC_012530.1"/>
</dbReference>
<evidence type="ECO:0000313" key="1">
    <source>
        <dbReference type="EMBL" id="ACO37013.1"/>
    </source>
</evidence>
<dbReference type="GeneID" id="7750947"/>
<keyword evidence="2" id="KW-1185">Reference proteome</keyword>
<evidence type="ECO:0008006" key="3">
    <source>
        <dbReference type="Google" id="ProtNLM"/>
    </source>
</evidence>
<evidence type="ECO:0000313" key="2">
    <source>
        <dbReference type="Proteomes" id="UP000001878"/>
    </source>
</evidence>
<proteinExistence type="predicted"/>
<dbReference type="KEGG" id="vg:7750947"/>
<dbReference type="Gene3D" id="3.40.960.10">
    <property type="entry name" value="VSR Endonuclease"/>
    <property type="match status" value="1"/>
</dbReference>
<organism evidence="1 2">
    <name type="scientific">Lactobacillus phage Lb338-1</name>
    <dbReference type="NCBI Taxonomy" id="2892342"/>
    <lineage>
        <taxon>Viruses</taxon>
        <taxon>Duplodnaviria</taxon>
        <taxon>Heunggongvirae</taxon>
        <taxon>Uroviricota</taxon>
        <taxon>Caudoviricetes</taxon>
        <taxon>Herelleviridae</taxon>
        <taxon>Mooreparkvirus</taxon>
        <taxon>Mooreparkvirus Lb3381</taxon>
    </lineage>
</organism>
<accession>C1KFK2</accession>